<name>A0A9D2AQG3_9FIRM</name>
<feature type="transmembrane region" description="Helical" evidence="9">
    <location>
        <begin position="63"/>
        <end position="83"/>
    </location>
</feature>
<comment type="catalytic activity">
    <reaction evidence="9 10">
        <text>Release of signal peptides from bacterial membrane prolipoproteins. Hydrolyzes -Xaa-Yaa-Zaa-|-(S,diacylglyceryl)Cys-, in which Xaa is hydrophobic (preferably Leu), and Yaa (Ala or Ser) and Zaa (Gly or Ala) have small, neutral side chains.</text>
        <dbReference type="EC" id="3.4.23.36"/>
    </reaction>
</comment>
<dbReference type="Proteomes" id="UP000824249">
    <property type="component" value="Unassembled WGS sequence"/>
</dbReference>
<reference evidence="14" key="1">
    <citation type="journal article" date="2021" name="PeerJ">
        <title>Extensive microbial diversity within the chicken gut microbiome revealed by metagenomics and culture.</title>
        <authorList>
            <person name="Gilroy R."/>
            <person name="Ravi A."/>
            <person name="Getino M."/>
            <person name="Pursley I."/>
            <person name="Horton D.L."/>
            <person name="Alikhan N.F."/>
            <person name="Baker D."/>
            <person name="Gharbi K."/>
            <person name="Hall N."/>
            <person name="Watson M."/>
            <person name="Adriaenssens E.M."/>
            <person name="Foster-Nyarko E."/>
            <person name="Jarju S."/>
            <person name="Secka A."/>
            <person name="Antonio M."/>
            <person name="Oren A."/>
            <person name="Chaudhuri R.R."/>
            <person name="La Ragione R."/>
            <person name="Hildebrand F."/>
            <person name="Pallen M.J."/>
        </authorList>
    </citation>
    <scope>NUCLEOTIDE SEQUENCE</scope>
    <source>
        <strain evidence="14">26628</strain>
    </source>
</reference>
<evidence type="ECO:0000313" key="15">
    <source>
        <dbReference type="Proteomes" id="UP000824249"/>
    </source>
</evidence>
<feature type="transmembrane region" description="Helical" evidence="9">
    <location>
        <begin position="134"/>
        <end position="154"/>
    </location>
</feature>
<organism evidence="14 15">
    <name type="scientific">Candidatus Borkfalkia faecigallinarum</name>
    <dbReference type="NCBI Taxonomy" id="2838509"/>
    <lineage>
        <taxon>Bacteria</taxon>
        <taxon>Bacillati</taxon>
        <taxon>Bacillota</taxon>
        <taxon>Clostridia</taxon>
        <taxon>Christensenellales</taxon>
        <taxon>Christensenellaceae</taxon>
        <taxon>Candidatus Borkfalkia</taxon>
    </lineage>
</organism>
<feature type="active site" evidence="9">
    <location>
        <position position="137"/>
    </location>
</feature>
<dbReference type="NCBIfam" id="TIGR00077">
    <property type="entry name" value="lspA"/>
    <property type="match status" value="1"/>
</dbReference>
<evidence type="ECO:0000256" key="4">
    <source>
        <dbReference type="ARBA" id="ARBA00022692"/>
    </source>
</evidence>
<keyword evidence="13" id="KW-0732">Signal</keyword>
<reference evidence="14" key="2">
    <citation type="submission" date="2021-04" db="EMBL/GenBank/DDBJ databases">
        <authorList>
            <person name="Gilroy R."/>
        </authorList>
    </citation>
    <scope>NUCLEOTIDE SEQUENCE</scope>
    <source>
        <strain evidence="14">26628</strain>
    </source>
</reference>
<evidence type="ECO:0000256" key="8">
    <source>
        <dbReference type="ARBA" id="ARBA00023136"/>
    </source>
</evidence>
<comment type="caution">
    <text evidence="9">Lacks conserved residue(s) required for the propagation of feature annotation.</text>
</comment>
<comment type="similarity">
    <text evidence="1 9 11">Belongs to the peptidase A8 family.</text>
</comment>
<dbReference type="Pfam" id="PF01252">
    <property type="entry name" value="Peptidase_A8"/>
    <property type="match status" value="1"/>
</dbReference>
<comment type="pathway">
    <text evidence="9">Protein modification; lipoprotein biosynthesis (signal peptide cleavage).</text>
</comment>
<dbReference type="InterPro" id="IPR001872">
    <property type="entry name" value="Peptidase_A8"/>
</dbReference>
<evidence type="ECO:0000256" key="12">
    <source>
        <dbReference type="SAM" id="MobiDB-lite"/>
    </source>
</evidence>
<gene>
    <name evidence="9 14" type="primary">lspA</name>
    <name evidence="14" type="ORF">H9737_02235</name>
</gene>
<evidence type="ECO:0000256" key="1">
    <source>
        <dbReference type="ARBA" id="ARBA00006139"/>
    </source>
</evidence>
<evidence type="ECO:0000256" key="7">
    <source>
        <dbReference type="ARBA" id="ARBA00022989"/>
    </source>
</evidence>
<comment type="function">
    <text evidence="9 10">This protein specifically catalyzes the removal of signal peptides from prolipoproteins.</text>
</comment>
<dbReference type="GO" id="GO:0005886">
    <property type="term" value="C:plasma membrane"/>
    <property type="evidence" value="ECO:0007669"/>
    <property type="project" value="UniProtKB-SubCell"/>
</dbReference>
<feature type="chain" id="PRO_5039051425" description="Lipoprotein signal peptidase" evidence="13">
    <location>
        <begin position="20"/>
        <end position="302"/>
    </location>
</feature>
<comment type="caution">
    <text evidence="14">The sequence shown here is derived from an EMBL/GenBank/DDBJ whole genome shotgun (WGS) entry which is preliminary data.</text>
</comment>
<evidence type="ECO:0000256" key="9">
    <source>
        <dbReference type="HAMAP-Rule" id="MF_00161"/>
    </source>
</evidence>
<feature type="compositionally biased region" description="Basic and acidic residues" evidence="12">
    <location>
        <begin position="164"/>
        <end position="179"/>
    </location>
</feature>
<dbReference type="EMBL" id="DXFD01000038">
    <property type="protein sequence ID" value="HIX46492.1"/>
    <property type="molecule type" value="Genomic_DNA"/>
</dbReference>
<evidence type="ECO:0000256" key="11">
    <source>
        <dbReference type="RuleBase" id="RU004181"/>
    </source>
</evidence>
<dbReference type="PANTHER" id="PTHR33695">
    <property type="entry name" value="LIPOPROTEIN SIGNAL PEPTIDASE"/>
    <property type="match status" value="1"/>
</dbReference>
<keyword evidence="5 9" id="KW-0064">Aspartyl protease</keyword>
<evidence type="ECO:0000256" key="3">
    <source>
        <dbReference type="ARBA" id="ARBA00022670"/>
    </source>
</evidence>
<feature type="transmembrane region" description="Helical" evidence="9">
    <location>
        <begin position="95"/>
        <end position="114"/>
    </location>
</feature>
<dbReference type="PROSITE" id="PS00855">
    <property type="entry name" value="SPASE_II"/>
    <property type="match status" value="1"/>
</dbReference>
<dbReference type="AlphaFoldDB" id="A0A9D2AQG3"/>
<keyword evidence="7 9" id="KW-1133">Transmembrane helix</keyword>
<dbReference type="GO" id="GO:0006508">
    <property type="term" value="P:proteolysis"/>
    <property type="evidence" value="ECO:0007669"/>
    <property type="project" value="UniProtKB-KW"/>
</dbReference>
<feature type="region of interest" description="Disordered" evidence="12">
    <location>
        <begin position="164"/>
        <end position="302"/>
    </location>
</feature>
<feature type="signal peptide" evidence="13">
    <location>
        <begin position="1"/>
        <end position="19"/>
    </location>
</feature>
<dbReference type="GO" id="GO:0004190">
    <property type="term" value="F:aspartic-type endopeptidase activity"/>
    <property type="evidence" value="ECO:0007669"/>
    <property type="project" value="UniProtKB-UniRule"/>
</dbReference>
<sequence length="302" mass="31760">MIYALVCLALIFADQLSKALAFALYGEGELVTYWLGKMFGINNVYNDGISFSWKIPGDETGEATQIAVIIVTCIAAAVILFFLCRLPKERRFLRWALVFILAGAVGNLIDRIAIGSVRDFIYMDLGLVPAFSNNVADLEITVGAVLFIVALLFVDPEAVFRPSKKEEEKEVEGAVRELRGAGQDLPGGRPALREEPYIPSEGEGAPQEAGSARQGSADAQSRSEEGPAAPQSCSEEGSADAQSCSEEGSTDPQSCSEEGPADAQSDPGAGGGSPSGPEGDPADPKAEDTDPAGPKAEGADRD</sequence>
<accession>A0A9D2AQG3</accession>
<evidence type="ECO:0000256" key="10">
    <source>
        <dbReference type="RuleBase" id="RU000594"/>
    </source>
</evidence>
<comment type="subcellular location">
    <subcellularLocation>
        <location evidence="9">Cell membrane</location>
        <topology evidence="9">Multi-pass membrane protein</topology>
    </subcellularLocation>
</comment>
<dbReference type="PRINTS" id="PR00781">
    <property type="entry name" value="LIPOSIGPTASE"/>
</dbReference>
<feature type="compositionally biased region" description="Polar residues" evidence="12">
    <location>
        <begin position="231"/>
        <end position="256"/>
    </location>
</feature>
<proteinExistence type="inferred from homology"/>
<keyword evidence="6 9" id="KW-0378">Hydrolase</keyword>
<dbReference type="HAMAP" id="MF_00161">
    <property type="entry name" value="LspA"/>
    <property type="match status" value="1"/>
</dbReference>
<dbReference type="PANTHER" id="PTHR33695:SF1">
    <property type="entry name" value="LIPOPROTEIN SIGNAL PEPTIDASE"/>
    <property type="match status" value="1"/>
</dbReference>
<keyword evidence="8 9" id="KW-0472">Membrane</keyword>
<keyword evidence="4 9" id="KW-0812">Transmembrane</keyword>
<feature type="active site" evidence="9">
    <location>
        <position position="119"/>
    </location>
</feature>
<evidence type="ECO:0000256" key="13">
    <source>
        <dbReference type="SAM" id="SignalP"/>
    </source>
</evidence>
<keyword evidence="2 9" id="KW-1003">Cell membrane</keyword>
<evidence type="ECO:0000313" key="14">
    <source>
        <dbReference type="EMBL" id="HIX46492.1"/>
    </source>
</evidence>
<evidence type="ECO:0000256" key="6">
    <source>
        <dbReference type="ARBA" id="ARBA00022801"/>
    </source>
</evidence>
<evidence type="ECO:0000256" key="2">
    <source>
        <dbReference type="ARBA" id="ARBA00022475"/>
    </source>
</evidence>
<evidence type="ECO:0000256" key="5">
    <source>
        <dbReference type="ARBA" id="ARBA00022750"/>
    </source>
</evidence>
<dbReference type="EC" id="3.4.23.36" evidence="9"/>
<keyword evidence="3 9" id="KW-0645">Protease</keyword>
<protein>
    <recommendedName>
        <fullName evidence="9">Lipoprotein signal peptidase</fullName>
        <ecNumber evidence="9">3.4.23.36</ecNumber>
    </recommendedName>
    <alternativeName>
        <fullName evidence="9">Prolipoprotein signal peptidase</fullName>
    </alternativeName>
    <alternativeName>
        <fullName evidence="9">Signal peptidase II</fullName>
        <shortName evidence="9">SPase II</shortName>
    </alternativeName>
</protein>